<organism evidence="1 2">
    <name type="scientific">Paenibacillus stellifer</name>
    <dbReference type="NCBI Taxonomy" id="169760"/>
    <lineage>
        <taxon>Bacteria</taxon>
        <taxon>Bacillati</taxon>
        <taxon>Bacillota</taxon>
        <taxon>Bacilli</taxon>
        <taxon>Bacillales</taxon>
        <taxon>Paenibacillaceae</taxon>
        <taxon>Paenibacillus</taxon>
    </lineage>
</organism>
<dbReference type="Proteomes" id="UP000029507">
    <property type="component" value="Chromosome"/>
</dbReference>
<dbReference type="HOGENOM" id="CLU_043377_1_0_9"/>
<accession>A0A089N3N2</accession>
<evidence type="ECO:0000313" key="1">
    <source>
        <dbReference type="EMBL" id="AIQ63314.1"/>
    </source>
</evidence>
<gene>
    <name evidence="1" type="ORF">PSTEL_09670</name>
</gene>
<dbReference type="KEGG" id="pste:PSTEL_09670"/>
<reference evidence="1 2" key="1">
    <citation type="submission" date="2014-08" db="EMBL/GenBank/DDBJ databases">
        <title>Comparative genomics of the Paenibacillus odorifer group.</title>
        <authorList>
            <person name="den Bakker H.C."/>
            <person name="Tsai Y.-C."/>
            <person name="Martin N."/>
            <person name="Korlach J."/>
            <person name="Wiedmann M."/>
        </authorList>
    </citation>
    <scope>NUCLEOTIDE SEQUENCE [LARGE SCALE GENOMIC DNA]</scope>
    <source>
        <strain evidence="1 2">DSM 14472</strain>
    </source>
</reference>
<dbReference type="EMBL" id="CP009286">
    <property type="protein sequence ID" value="AIQ63314.1"/>
    <property type="molecule type" value="Genomic_DNA"/>
</dbReference>
<dbReference type="STRING" id="169760.PSTEL_09670"/>
<evidence type="ECO:0000313" key="2">
    <source>
        <dbReference type="Proteomes" id="UP000029507"/>
    </source>
</evidence>
<dbReference type="InterPro" id="IPR021808">
    <property type="entry name" value="DUF3383"/>
</dbReference>
<sequence>MAGLSDVTVTISVATPTPILGFGKPLIIGTSAAGKEYKSYSDLAGVVTDYATGTEEYKAAKAIFAQKNPPAEIAIAQRKTGTPADTVESFMAAMLLKDWHFLIQTSAAVADITDVADIIEADKSRQYVARSATLADLATIKAEGYERTAVIYHEDIANYPDAAWVGAVGSLAVGSVTWKDWTLIGIDPLDLTATELAAIHAAGANTYVTKSGWNVTSEGKTVSGSYIDLVHSQDYVVFSIQNGVQTLFASVQNQNQKVPYDNRGIAMIEGVVRTVLQRSFKQGMIAVDDDGQPQFTTTFPRASEVDPADKAARRYPDGKFSFVLAGAIHSAAITGTITFE</sequence>
<protein>
    <recommendedName>
        <fullName evidence="3">DUF3383 family protein</fullName>
    </recommendedName>
</protein>
<name>A0A089N3N2_9BACL</name>
<proteinExistence type="predicted"/>
<dbReference type="Pfam" id="PF11863">
    <property type="entry name" value="DUF3383"/>
    <property type="match status" value="1"/>
</dbReference>
<dbReference type="RefSeq" id="WP_038694766.1">
    <property type="nucleotide sequence ID" value="NZ_CP009286.1"/>
</dbReference>
<dbReference type="OrthoDB" id="1684431at2"/>
<evidence type="ECO:0008006" key="3">
    <source>
        <dbReference type="Google" id="ProtNLM"/>
    </source>
</evidence>
<dbReference type="AlphaFoldDB" id="A0A089N3N2"/>
<keyword evidence="2" id="KW-1185">Reference proteome</keyword>